<keyword evidence="15" id="KW-1185">Reference proteome</keyword>
<evidence type="ECO:0000313" key="15">
    <source>
        <dbReference type="Proteomes" id="UP000011541"/>
    </source>
</evidence>
<evidence type="ECO:0000256" key="11">
    <source>
        <dbReference type="HAMAP-Rule" id="MF_00315"/>
    </source>
</evidence>
<dbReference type="InterPro" id="IPR049557">
    <property type="entry name" value="Transketolase_CS"/>
</dbReference>
<dbReference type="CDD" id="cd02007">
    <property type="entry name" value="TPP_DXS"/>
    <property type="match status" value="1"/>
</dbReference>
<dbReference type="Pfam" id="PF13292">
    <property type="entry name" value="DXP_synthase_N"/>
    <property type="match status" value="1"/>
</dbReference>
<evidence type="ECO:0000259" key="13">
    <source>
        <dbReference type="SMART" id="SM00861"/>
    </source>
</evidence>
<dbReference type="PANTHER" id="PTHR43322">
    <property type="entry name" value="1-D-DEOXYXYLULOSE 5-PHOSPHATE SYNTHASE-RELATED"/>
    <property type="match status" value="1"/>
</dbReference>
<dbReference type="FunFam" id="3.40.50.970:FF:000005">
    <property type="entry name" value="1-deoxy-D-xylulose-5-phosphate synthase"/>
    <property type="match status" value="1"/>
</dbReference>
<dbReference type="PROSITE" id="PS00802">
    <property type="entry name" value="TRANSKETOLASE_2"/>
    <property type="match status" value="1"/>
</dbReference>
<feature type="binding site" evidence="11">
    <location>
        <position position="177"/>
    </location>
    <ligand>
        <name>thiamine diphosphate</name>
        <dbReference type="ChEBI" id="CHEBI:58937"/>
    </ligand>
</feature>
<accession>M1M8P8</accession>
<dbReference type="CDD" id="cd07033">
    <property type="entry name" value="TPP_PYR_DXS_TK_like"/>
    <property type="match status" value="1"/>
</dbReference>
<dbReference type="SUPFAM" id="SSF52518">
    <property type="entry name" value="Thiamin diphosphate-binding fold (THDP-binding)"/>
    <property type="match status" value="2"/>
</dbReference>
<dbReference type="InterPro" id="IPR005475">
    <property type="entry name" value="Transketolase-like_Pyr-bd"/>
</dbReference>
<evidence type="ECO:0000256" key="4">
    <source>
        <dbReference type="ARBA" id="ARBA00022679"/>
    </source>
</evidence>
<comment type="subunit">
    <text evidence="3 11">Homodimer.</text>
</comment>
<evidence type="ECO:0000256" key="7">
    <source>
        <dbReference type="ARBA" id="ARBA00022977"/>
    </source>
</evidence>
<dbReference type="InterPro" id="IPR005477">
    <property type="entry name" value="Dxylulose-5-P_synthase"/>
</dbReference>
<evidence type="ECO:0000256" key="1">
    <source>
        <dbReference type="ARBA" id="ARBA00004980"/>
    </source>
</evidence>
<keyword evidence="12" id="KW-0175">Coiled coil</keyword>
<dbReference type="KEGG" id="kon:CONE_0609"/>
<comment type="cofactor">
    <cofactor evidence="11">
        <name>thiamine diphosphate</name>
        <dbReference type="ChEBI" id="CHEBI:58937"/>
    </cofactor>
    <text evidence="11">Binds 1 thiamine pyrophosphate per subunit.</text>
</comment>
<dbReference type="GO" id="GO:0005829">
    <property type="term" value="C:cytosol"/>
    <property type="evidence" value="ECO:0007669"/>
    <property type="project" value="TreeGrafter"/>
</dbReference>
<dbReference type="GO" id="GO:0009228">
    <property type="term" value="P:thiamine biosynthetic process"/>
    <property type="evidence" value="ECO:0007669"/>
    <property type="project" value="UniProtKB-UniRule"/>
</dbReference>
<feature type="binding site" evidence="11">
    <location>
        <position position="147"/>
    </location>
    <ligand>
        <name>Mg(2+)</name>
        <dbReference type="ChEBI" id="CHEBI:18420"/>
    </ligand>
</feature>
<dbReference type="FunFam" id="3.40.50.920:FF:000002">
    <property type="entry name" value="1-deoxy-D-xylulose-5-phosphate synthase"/>
    <property type="match status" value="1"/>
</dbReference>
<evidence type="ECO:0000256" key="9">
    <source>
        <dbReference type="ARBA" id="ARBA00023229"/>
    </source>
</evidence>
<comment type="similarity">
    <text evidence="2 11">Belongs to the transketolase family. DXPS subfamily.</text>
</comment>
<feature type="domain" description="Transketolase-like pyrimidine-binding" evidence="13">
    <location>
        <begin position="315"/>
        <end position="479"/>
    </location>
</feature>
<keyword evidence="4 11" id="KW-0808">Transferase</keyword>
<dbReference type="PATRIC" id="fig|1208920.3.peg.358"/>
<dbReference type="HAMAP" id="MF_00315">
    <property type="entry name" value="DXP_synth"/>
    <property type="match status" value="1"/>
</dbReference>
<dbReference type="PROSITE" id="PS00801">
    <property type="entry name" value="TRANSKETOLASE_1"/>
    <property type="match status" value="1"/>
</dbReference>
<protein>
    <recommendedName>
        <fullName evidence="11">1-deoxy-D-xylulose-5-phosphate synthase</fullName>
        <ecNumber evidence="11">2.2.1.7</ecNumber>
    </recommendedName>
    <alternativeName>
        <fullName evidence="11">1-deoxyxylulose-5-phosphate synthase</fullName>
        <shortName evidence="11">DXP synthase</shortName>
        <shortName evidence="11">DXPS</shortName>
    </alternativeName>
</protein>
<keyword evidence="8 11" id="KW-0786">Thiamine pyrophosphate</keyword>
<dbReference type="InterPro" id="IPR020826">
    <property type="entry name" value="Transketolase_BS"/>
</dbReference>
<dbReference type="AlphaFoldDB" id="M1M8P8"/>
<evidence type="ECO:0000256" key="10">
    <source>
        <dbReference type="ARBA" id="ARBA00055605"/>
    </source>
</evidence>
<dbReference type="GO" id="GO:0019288">
    <property type="term" value="P:isopentenyl diphosphate biosynthetic process, methylerythritol 4-phosphate pathway"/>
    <property type="evidence" value="ECO:0007669"/>
    <property type="project" value="TreeGrafter"/>
</dbReference>
<keyword evidence="5 11" id="KW-0479">Metal-binding</keyword>
<dbReference type="Proteomes" id="UP000011541">
    <property type="component" value="Chromosome"/>
</dbReference>
<dbReference type="PANTHER" id="PTHR43322:SF5">
    <property type="entry name" value="1-DEOXY-D-XYLULOSE-5-PHOSPHATE SYNTHASE, CHLOROPLASTIC"/>
    <property type="match status" value="1"/>
</dbReference>
<proteinExistence type="inferred from homology"/>
<dbReference type="SMART" id="SM00861">
    <property type="entry name" value="Transket_pyr"/>
    <property type="match status" value="1"/>
</dbReference>
<feature type="binding site" evidence="11">
    <location>
        <position position="366"/>
    </location>
    <ligand>
        <name>thiamine diphosphate</name>
        <dbReference type="ChEBI" id="CHEBI:58937"/>
    </ligand>
</feature>
<feature type="binding site" evidence="11">
    <location>
        <position position="284"/>
    </location>
    <ligand>
        <name>thiamine diphosphate</name>
        <dbReference type="ChEBI" id="CHEBI:58937"/>
    </ligand>
</feature>
<dbReference type="EMBL" id="CP003805">
    <property type="protein sequence ID" value="AGF48370.1"/>
    <property type="molecule type" value="Genomic_DNA"/>
</dbReference>
<dbReference type="NCBIfam" id="TIGR00204">
    <property type="entry name" value="dxs"/>
    <property type="match status" value="1"/>
</dbReference>
<dbReference type="Pfam" id="PF02780">
    <property type="entry name" value="Transketolase_C"/>
    <property type="match status" value="1"/>
</dbReference>
<dbReference type="Gene3D" id="3.40.50.920">
    <property type="match status" value="1"/>
</dbReference>
<keyword evidence="7 11" id="KW-0784">Thiamine biosynthesis</keyword>
<dbReference type="EC" id="2.2.1.7" evidence="11"/>
<comment type="function">
    <text evidence="10 11">Catalyzes the acyloin condensation reaction between C atoms 2 and 3 of pyruvate and glyceraldehyde 3-phosphate to yield 1-deoxy-D-xylulose-5-phosphate (DXP).</text>
</comment>
<dbReference type="SUPFAM" id="SSF52922">
    <property type="entry name" value="TK C-terminal domain-like"/>
    <property type="match status" value="1"/>
</dbReference>
<dbReference type="GO" id="GO:0008661">
    <property type="term" value="F:1-deoxy-D-xylulose-5-phosphate synthase activity"/>
    <property type="evidence" value="ECO:0007669"/>
    <property type="project" value="UniProtKB-UniRule"/>
</dbReference>
<dbReference type="InterPro" id="IPR029061">
    <property type="entry name" value="THDP-binding"/>
</dbReference>
<dbReference type="HOGENOM" id="CLU_009227_1_4_4"/>
<dbReference type="eggNOG" id="COG1154">
    <property type="taxonomic scope" value="Bacteria"/>
</dbReference>
<dbReference type="GO" id="GO:0030976">
    <property type="term" value="F:thiamine pyrophosphate binding"/>
    <property type="evidence" value="ECO:0007669"/>
    <property type="project" value="UniProtKB-UniRule"/>
</dbReference>
<dbReference type="GO" id="GO:0016114">
    <property type="term" value="P:terpenoid biosynthetic process"/>
    <property type="evidence" value="ECO:0007669"/>
    <property type="project" value="UniProtKB-UniRule"/>
</dbReference>
<evidence type="ECO:0000256" key="3">
    <source>
        <dbReference type="ARBA" id="ARBA00011738"/>
    </source>
</evidence>
<feature type="binding site" evidence="11">
    <location>
        <begin position="116"/>
        <end position="118"/>
    </location>
    <ligand>
        <name>thiamine diphosphate</name>
        <dbReference type="ChEBI" id="CHEBI:58937"/>
    </ligand>
</feature>
<feature type="binding site" evidence="11">
    <location>
        <position position="75"/>
    </location>
    <ligand>
        <name>thiamine diphosphate</name>
        <dbReference type="ChEBI" id="CHEBI:58937"/>
    </ligand>
</feature>
<reference evidence="14 15" key="1">
    <citation type="journal article" date="2013" name="Genome Biol. Evol.">
        <title>Genome evolution and phylogenomic analysis of candidatus kinetoplastibacterium, the betaproteobacterial endosymbionts of strigomonas and angomonas.</title>
        <authorList>
            <person name="Alves J.M."/>
            <person name="Serrano M.G."/>
            <person name="Maia da Silva F."/>
            <person name="Voegtly L.J."/>
            <person name="Matveyev A.V."/>
            <person name="Teixeira M.M."/>
            <person name="Camargo E.P."/>
            <person name="Buck G.A."/>
        </authorList>
    </citation>
    <scope>NUCLEOTIDE SEQUENCE [LARGE SCALE GENOMIC DNA]</scope>
    <source>
        <strain evidence="14 15">TCC290E</strain>
    </source>
</reference>
<feature type="coiled-coil region" evidence="12">
    <location>
        <begin position="13"/>
        <end position="40"/>
    </location>
</feature>
<dbReference type="Gene3D" id="3.40.50.970">
    <property type="match status" value="2"/>
</dbReference>
<feature type="binding site" evidence="11">
    <location>
        <position position="177"/>
    </location>
    <ligand>
        <name>Mg(2+)</name>
        <dbReference type="ChEBI" id="CHEBI:18420"/>
    </ligand>
</feature>
<keyword evidence="6 11" id="KW-0460">Magnesium</keyword>
<dbReference type="OrthoDB" id="9803371at2"/>
<sequence>MATNLLDSISSPCDLKKLNNIELKNLAKELRQEILELVSKTGGHLSSNLGVVELTLAIHYIFDAPFDRIVWDVGHQSYVHKILTGRRGSMNTLRQYNGISGFPNRLESCYDAFGTAHSSTSISAALGMAVAARAFNIDRNNIAIVGDGAISSGMSFEALNNANNIKDINLTVILNDNHMSISEPVGSLNNYFSQLMNGRFYAKAKNVGKVVLKHIPSVLKLAKSLESHAKDIIKTNIIFEEFGFKYFGPINGHNIDDLIYELNKVRSCPGLKLLHIVTKKGKGYKLAEKDPILYHGPGKFNINTGIKLTEKNITKTFTNIFSEWICDMARSDNRLIAITPAMSEGSGLVKFEELFPERYFDVGISEQHAITFAAGMSCEGLKPVVAIYSTFLQRGYDQFIHDVAIQNLDVTFALDRAGIVGSDGPTHAGNYDIAFLRCIPGMVIATPSDENEERILLNTCYKYQGPSSVRYPRGNVTGVEVNISLDTVEIGKGFIRKIGKNIAILCFGTLLQKVLDVADRLNTSVVDMRFVKPIDHEMILNISKNHKAIVTVEDSSIMGGAGSAVLEILQKFNLLIPVLQLGIPDYFIPHGDTNILMSSIGLDVYGIENSIRSRFYDLLD</sequence>
<keyword evidence="9 11" id="KW-0414">Isoprene biosynthesis</keyword>
<name>M1M8P8_9PROT</name>
<evidence type="ECO:0000256" key="8">
    <source>
        <dbReference type="ARBA" id="ARBA00023052"/>
    </source>
</evidence>
<evidence type="ECO:0000313" key="14">
    <source>
        <dbReference type="EMBL" id="AGF48370.1"/>
    </source>
</evidence>
<evidence type="ECO:0000256" key="12">
    <source>
        <dbReference type="SAM" id="Coils"/>
    </source>
</evidence>
<organism evidence="14 15">
    <name type="scientific">Candidatus Kinetoplastidibacterium stringomonadis TCC290E</name>
    <dbReference type="NCBI Taxonomy" id="1208920"/>
    <lineage>
        <taxon>Bacteria</taxon>
        <taxon>Pseudomonadati</taxon>
        <taxon>Pseudomonadota</taxon>
        <taxon>Betaproteobacteria</taxon>
        <taxon>Candidatus Kinetoplastidibacterium</taxon>
    </lineage>
</organism>
<comment type="cofactor">
    <cofactor evidence="11">
        <name>Mg(2+)</name>
        <dbReference type="ChEBI" id="CHEBI:18420"/>
    </cofactor>
    <text evidence="11">Binds 1 Mg(2+) ion per subunit.</text>
</comment>
<feature type="binding site" evidence="11">
    <location>
        <begin position="148"/>
        <end position="149"/>
    </location>
    <ligand>
        <name>thiamine diphosphate</name>
        <dbReference type="ChEBI" id="CHEBI:58937"/>
    </ligand>
</feature>
<dbReference type="InterPro" id="IPR009014">
    <property type="entry name" value="Transketo_C/PFOR_II"/>
</dbReference>
<comment type="pathway">
    <text evidence="1 11">Metabolic intermediate biosynthesis; 1-deoxy-D-xylulose 5-phosphate biosynthesis; 1-deoxy-D-xylulose 5-phosphate from D-glyceraldehyde 3-phosphate and pyruvate: step 1/1.</text>
</comment>
<dbReference type="NCBIfam" id="NF003933">
    <property type="entry name" value="PRK05444.2-2"/>
    <property type="match status" value="1"/>
</dbReference>
<gene>
    <name evidence="11" type="primary">dxs</name>
    <name evidence="14" type="ORF">CONE_0609</name>
</gene>
<dbReference type="GO" id="GO:0000287">
    <property type="term" value="F:magnesium ion binding"/>
    <property type="evidence" value="ECO:0007669"/>
    <property type="project" value="UniProtKB-UniRule"/>
</dbReference>
<dbReference type="UniPathway" id="UPA00064">
    <property type="reaction ID" value="UER00091"/>
</dbReference>
<dbReference type="InterPro" id="IPR033248">
    <property type="entry name" value="Transketolase_C"/>
</dbReference>
<evidence type="ECO:0000256" key="6">
    <source>
        <dbReference type="ARBA" id="ARBA00022842"/>
    </source>
</evidence>
<dbReference type="Pfam" id="PF02779">
    <property type="entry name" value="Transket_pyr"/>
    <property type="match status" value="1"/>
</dbReference>
<dbReference type="STRING" id="1208920.CONE_0609"/>
<dbReference type="RefSeq" id="WP_015397057.1">
    <property type="nucleotide sequence ID" value="NC_020299.1"/>
</dbReference>
<evidence type="ECO:0000256" key="5">
    <source>
        <dbReference type="ARBA" id="ARBA00022723"/>
    </source>
</evidence>
<comment type="catalytic activity">
    <reaction evidence="11">
        <text>D-glyceraldehyde 3-phosphate + pyruvate + H(+) = 1-deoxy-D-xylulose 5-phosphate + CO2</text>
        <dbReference type="Rhea" id="RHEA:12605"/>
        <dbReference type="ChEBI" id="CHEBI:15361"/>
        <dbReference type="ChEBI" id="CHEBI:15378"/>
        <dbReference type="ChEBI" id="CHEBI:16526"/>
        <dbReference type="ChEBI" id="CHEBI:57792"/>
        <dbReference type="ChEBI" id="CHEBI:59776"/>
        <dbReference type="EC" id="2.2.1.7"/>
    </reaction>
</comment>
<evidence type="ECO:0000256" key="2">
    <source>
        <dbReference type="ARBA" id="ARBA00011081"/>
    </source>
</evidence>